<feature type="transmembrane region" description="Helical" evidence="1">
    <location>
        <begin position="52"/>
        <end position="69"/>
    </location>
</feature>
<feature type="signal peptide" evidence="2">
    <location>
        <begin position="1"/>
        <end position="15"/>
    </location>
</feature>
<organism evidence="3 4">
    <name type="scientific">Kibdelosporangium phytohabitans</name>
    <dbReference type="NCBI Taxonomy" id="860235"/>
    <lineage>
        <taxon>Bacteria</taxon>
        <taxon>Bacillati</taxon>
        <taxon>Actinomycetota</taxon>
        <taxon>Actinomycetes</taxon>
        <taxon>Pseudonocardiales</taxon>
        <taxon>Pseudonocardiaceae</taxon>
        <taxon>Kibdelosporangium</taxon>
    </lineage>
</organism>
<name>A0A0N9IE76_9PSEU</name>
<dbReference type="KEGG" id="kphy:AOZ06_48545"/>
<evidence type="ECO:0000313" key="3">
    <source>
        <dbReference type="EMBL" id="ALG13676.1"/>
    </source>
</evidence>
<dbReference type="EMBL" id="CP012752">
    <property type="protein sequence ID" value="ALG13676.1"/>
    <property type="molecule type" value="Genomic_DNA"/>
</dbReference>
<keyword evidence="4" id="KW-1185">Reference proteome</keyword>
<keyword evidence="1" id="KW-0472">Membrane</keyword>
<accession>A0A0N9IE76</accession>
<proteinExistence type="predicted"/>
<dbReference type="Proteomes" id="UP000063699">
    <property type="component" value="Chromosome"/>
</dbReference>
<evidence type="ECO:0008006" key="5">
    <source>
        <dbReference type="Google" id="ProtNLM"/>
    </source>
</evidence>
<feature type="chain" id="PRO_5006036093" description="Gram-positive cocci surface proteins LPxTG domain-containing protein" evidence="2">
    <location>
        <begin position="16"/>
        <end position="79"/>
    </location>
</feature>
<sequence length="79" mass="8030">MLVVLFSLPSGAATAAPAGLAPYAQQTATAPAGPDITPAPTTEDAADSKQRLVIGIAAVVLLGIVILGHRARRKRMKKG</sequence>
<reference evidence="3 4" key="1">
    <citation type="submission" date="2015-07" db="EMBL/GenBank/DDBJ databases">
        <title>Genome sequencing of Kibdelosporangium phytohabitans.</title>
        <authorList>
            <person name="Qin S."/>
            <person name="Xing K."/>
        </authorList>
    </citation>
    <scope>NUCLEOTIDE SEQUENCE [LARGE SCALE GENOMIC DNA]</scope>
    <source>
        <strain evidence="3 4">KLBMP1111</strain>
    </source>
</reference>
<evidence type="ECO:0000313" key="4">
    <source>
        <dbReference type="Proteomes" id="UP000063699"/>
    </source>
</evidence>
<evidence type="ECO:0000256" key="2">
    <source>
        <dbReference type="SAM" id="SignalP"/>
    </source>
</evidence>
<gene>
    <name evidence="3" type="ORF">AOZ06_48545</name>
</gene>
<protein>
    <recommendedName>
        <fullName evidence="5">Gram-positive cocci surface proteins LPxTG domain-containing protein</fullName>
    </recommendedName>
</protein>
<dbReference type="STRING" id="860235.AOZ06_48545"/>
<keyword evidence="2" id="KW-0732">Signal</keyword>
<keyword evidence="1" id="KW-1133">Transmembrane helix</keyword>
<keyword evidence="1" id="KW-0812">Transmembrane</keyword>
<evidence type="ECO:0000256" key="1">
    <source>
        <dbReference type="SAM" id="Phobius"/>
    </source>
</evidence>
<dbReference type="AlphaFoldDB" id="A0A0N9IE76"/>